<dbReference type="Gene3D" id="3.40.50.300">
    <property type="entry name" value="P-loop containing nucleotide triphosphate hydrolases"/>
    <property type="match status" value="1"/>
</dbReference>
<sequence>MEVIGFNVLGSGDEGVIKSNNNKRLVIRYSRIKVWMSLPTTPLSPSLNPSQSLPPTRCSTSVHPSLIAHAPHRRLPLPHPSRHPSAPPSFRYSLFFSLHGLSLSLLRHHYRCRHLWCLSMNRQQDPEGNHRWRLRRARCRMHRWRRRNTKWGFLEGVRVSGAPPPRMVLVQQCIRDKGVLAVLCNYLPAGSSAPLHKLHGFGNLSETIKYDQYSCGDFFFVFSLASKIAPSVIFVDEVDRMLGRRETPGKHETMRKMKNEFVMNWDENKQGIFDAILHGRIDFSSEAWPSISSSAKNLVKTLHADAKEWLSAVEVLNQLAVLYLQHKSLVLSLRSDLSEVASYGGLMFTHVTRILVQVTVAQQLLRLRQLYKSCMQPFVCYNLVRMLFRN</sequence>
<dbReference type="InterPro" id="IPR051701">
    <property type="entry name" value="Mito_OM_Translocase_MSP1"/>
</dbReference>
<dbReference type="InterPro" id="IPR003959">
    <property type="entry name" value="ATPase_AAA_core"/>
</dbReference>
<keyword evidence="2" id="KW-0067">ATP-binding</keyword>
<evidence type="ECO:0000256" key="2">
    <source>
        <dbReference type="ARBA" id="ARBA00022840"/>
    </source>
</evidence>
<dbReference type="EMBL" id="SDMP01000018">
    <property type="protein sequence ID" value="RYQ94347.1"/>
    <property type="molecule type" value="Genomic_DNA"/>
</dbReference>
<organism evidence="4 5">
    <name type="scientific">Arachis hypogaea</name>
    <name type="common">Peanut</name>
    <dbReference type="NCBI Taxonomy" id="3818"/>
    <lineage>
        <taxon>Eukaryota</taxon>
        <taxon>Viridiplantae</taxon>
        <taxon>Streptophyta</taxon>
        <taxon>Embryophyta</taxon>
        <taxon>Tracheophyta</taxon>
        <taxon>Spermatophyta</taxon>
        <taxon>Magnoliopsida</taxon>
        <taxon>eudicotyledons</taxon>
        <taxon>Gunneridae</taxon>
        <taxon>Pentapetalae</taxon>
        <taxon>rosids</taxon>
        <taxon>fabids</taxon>
        <taxon>Fabales</taxon>
        <taxon>Fabaceae</taxon>
        <taxon>Papilionoideae</taxon>
        <taxon>50 kb inversion clade</taxon>
        <taxon>dalbergioids sensu lato</taxon>
        <taxon>Dalbergieae</taxon>
        <taxon>Pterocarpus clade</taxon>
        <taxon>Arachis</taxon>
    </lineage>
</organism>
<protein>
    <recommendedName>
        <fullName evidence="3">ATPase AAA-type core domain-containing protein</fullName>
    </recommendedName>
</protein>
<dbReference type="PANTHER" id="PTHR45644:SF39">
    <property type="entry name" value="AAA-TYPE ATPASE FAMILY PROTEIN-RELATED"/>
    <property type="match status" value="1"/>
</dbReference>
<dbReference type="AlphaFoldDB" id="A0A444XX34"/>
<accession>A0A444XX34</accession>
<evidence type="ECO:0000313" key="5">
    <source>
        <dbReference type="Proteomes" id="UP000289738"/>
    </source>
</evidence>
<dbReference type="GO" id="GO:0005524">
    <property type="term" value="F:ATP binding"/>
    <property type="evidence" value="ECO:0007669"/>
    <property type="project" value="UniProtKB-KW"/>
</dbReference>
<reference evidence="4 5" key="1">
    <citation type="submission" date="2019-01" db="EMBL/GenBank/DDBJ databases">
        <title>Sequencing of cultivated peanut Arachis hypogaea provides insights into genome evolution and oil improvement.</title>
        <authorList>
            <person name="Chen X."/>
        </authorList>
    </citation>
    <scope>NUCLEOTIDE SEQUENCE [LARGE SCALE GENOMIC DNA]</scope>
    <source>
        <strain evidence="5">cv. Fuhuasheng</strain>
        <tissue evidence="4">Leaves</tissue>
    </source>
</reference>
<evidence type="ECO:0000256" key="1">
    <source>
        <dbReference type="ARBA" id="ARBA00022741"/>
    </source>
</evidence>
<feature type="domain" description="ATPase AAA-type core" evidence="3">
    <location>
        <begin position="219"/>
        <end position="270"/>
    </location>
</feature>
<evidence type="ECO:0000313" key="4">
    <source>
        <dbReference type="EMBL" id="RYQ94347.1"/>
    </source>
</evidence>
<proteinExistence type="predicted"/>
<keyword evidence="1" id="KW-0547">Nucleotide-binding</keyword>
<keyword evidence="5" id="KW-1185">Reference proteome</keyword>
<evidence type="ECO:0000259" key="3">
    <source>
        <dbReference type="Pfam" id="PF00004"/>
    </source>
</evidence>
<dbReference type="STRING" id="3818.A0A444XX34"/>
<gene>
    <name evidence="4" type="ORF">Ahy_B08g089244</name>
</gene>
<comment type="caution">
    <text evidence="4">The sequence shown here is derived from an EMBL/GenBank/DDBJ whole genome shotgun (WGS) entry which is preliminary data.</text>
</comment>
<dbReference type="Pfam" id="PF00004">
    <property type="entry name" value="AAA"/>
    <property type="match status" value="1"/>
</dbReference>
<dbReference type="GO" id="GO:0005741">
    <property type="term" value="C:mitochondrial outer membrane"/>
    <property type="evidence" value="ECO:0007669"/>
    <property type="project" value="TreeGrafter"/>
</dbReference>
<name>A0A444XX34_ARAHY</name>
<dbReference type="Proteomes" id="UP000289738">
    <property type="component" value="Chromosome B08"/>
</dbReference>
<dbReference type="PANTHER" id="PTHR45644">
    <property type="entry name" value="AAA ATPASE, PUTATIVE (AFU_ORTHOLOGUE AFUA_2G12920)-RELATED-RELATED"/>
    <property type="match status" value="1"/>
</dbReference>
<dbReference type="InterPro" id="IPR027417">
    <property type="entry name" value="P-loop_NTPase"/>
</dbReference>
<dbReference type="GO" id="GO:0016887">
    <property type="term" value="F:ATP hydrolysis activity"/>
    <property type="evidence" value="ECO:0007669"/>
    <property type="project" value="InterPro"/>
</dbReference>